<evidence type="ECO:0000313" key="2">
    <source>
        <dbReference type="Proteomes" id="UP000053593"/>
    </source>
</evidence>
<name>A0A0D0BP56_9AGAR</name>
<dbReference type="HOGENOM" id="CLU_3014370_0_0_1"/>
<gene>
    <name evidence="1" type="ORF">GYMLUDRAFT_46762</name>
</gene>
<reference evidence="1 2" key="1">
    <citation type="submission" date="2014-04" db="EMBL/GenBank/DDBJ databases">
        <title>Evolutionary Origins and Diversification of the Mycorrhizal Mutualists.</title>
        <authorList>
            <consortium name="DOE Joint Genome Institute"/>
            <consortium name="Mycorrhizal Genomics Consortium"/>
            <person name="Kohler A."/>
            <person name="Kuo A."/>
            <person name="Nagy L.G."/>
            <person name="Floudas D."/>
            <person name="Copeland A."/>
            <person name="Barry K.W."/>
            <person name="Cichocki N."/>
            <person name="Veneault-Fourrey C."/>
            <person name="LaButti K."/>
            <person name="Lindquist E.A."/>
            <person name="Lipzen A."/>
            <person name="Lundell T."/>
            <person name="Morin E."/>
            <person name="Murat C."/>
            <person name="Riley R."/>
            <person name="Ohm R."/>
            <person name="Sun H."/>
            <person name="Tunlid A."/>
            <person name="Henrissat B."/>
            <person name="Grigoriev I.V."/>
            <person name="Hibbett D.S."/>
            <person name="Martin F."/>
        </authorList>
    </citation>
    <scope>NUCLEOTIDE SEQUENCE [LARGE SCALE GENOMIC DNA]</scope>
    <source>
        <strain evidence="1 2">FD-317 M1</strain>
    </source>
</reference>
<accession>A0A0D0BP56</accession>
<evidence type="ECO:0000313" key="1">
    <source>
        <dbReference type="EMBL" id="KIK56861.1"/>
    </source>
</evidence>
<proteinExistence type="predicted"/>
<keyword evidence="2" id="KW-1185">Reference proteome</keyword>
<dbReference type="AlphaFoldDB" id="A0A0D0BP56"/>
<sequence>MKKNKPLTPSKPKAASCELRHGIHLHSMPKMTTIDHHRHHRLFSQQSVKALVFFFS</sequence>
<protein>
    <submittedName>
        <fullName evidence="1">Uncharacterized protein</fullName>
    </submittedName>
</protein>
<organism evidence="1 2">
    <name type="scientific">Collybiopsis luxurians FD-317 M1</name>
    <dbReference type="NCBI Taxonomy" id="944289"/>
    <lineage>
        <taxon>Eukaryota</taxon>
        <taxon>Fungi</taxon>
        <taxon>Dikarya</taxon>
        <taxon>Basidiomycota</taxon>
        <taxon>Agaricomycotina</taxon>
        <taxon>Agaricomycetes</taxon>
        <taxon>Agaricomycetidae</taxon>
        <taxon>Agaricales</taxon>
        <taxon>Marasmiineae</taxon>
        <taxon>Omphalotaceae</taxon>
        <taxon>Collybiopsis</taxon>
        <taxon>Collybiopsis luxurians</taxon>
    </lineage>
</organism>
<dbReference type="Proteomes" id="UP000053593">
    <property type="component" value="Unassembled WGS sequence"/>
</dbReference>
<dbReference type="EMBL" id="KN834794">
    <property type="protein sequence ID" value="KIK56861.1"/>
    <property type="molecule type" value="Genomic_DNA"/>
</dbReference>